<dbReference type="CDD" id="cd12148">
    <property type="entry name" value="fungal_TF_MHR"/>
    <property type="match status" value="1"/>
</dbReference>
<comment type="caution">
    <text evidence="4">The sequence shown here is derived from an EMBL/GenBank/DDBJ whole genome shotgun (WGS) entry which is preliminary data.</text>
</comment>
<evidence type="ECO:0000259" key="3">
    <source>
        <dbReference type="Pfam" id="PF04082"/>
    </source>
</evidence>
<dbReference type="AlphaFoldDB" id="A0AA39CHH3"/>
<proteinExistence type="predicted"/>
<dbReference type="Proteomes" id="UP001172673">
    <property type="component" value="Unassembled WGS sequence"/>
</dbReference>
<keyword evidence="1" id="KW-0539">Nucleus</keyword>
<protein>
    <recommendedName>
        <fullName evidence="3">Xylanolytic transcriptional activator regulatory domain-containing protein</fullName>
    </recommendedName>
</protein>
<evidence type="ECO:0000313" key="5">
    <source>
        <dbReference type="Proteomes" id="UP001172673"/>
    </source>
</evidence>
<dbReference type="GO" id="GO:0003677">
    <property type="term" value="F:DNA binding"/>
    <property type="evidence" value="ECO:0007669"/>
    <property type="project" value="InterPro"/>
</dbReference>
<dbReference type="GO" id="GO:0008270">
    <property type="term" value="F:zinc ion binding"/>
    <property type="evidence" value="ECO:0007669"/>
    <property type="project" value="InterPro"/>
</dbReference>
<dbReference type="InterPro" id="IPR050797">
    <property type="entry name" value="Carb_Metab_Trans_Reg"/>
</dbReference>
<sequence>MGHRKQFEVSSTRVERTRASNEPDAADKTAPILLVREHPPFLLNGPTSTLCLKDVEDLLSERQRQELVRLFFRFVQPAFPVLRDYAANADSDQENIPEPSCTSLSLSICIYATALPFSIHNDYLNATLTDAHGKREKLYSMAVDAILQELNSPTLETLQACLLLLQKGPTTQHQGLTPTYSCFSSLAVTIAKSLGLQHDCSTWNISPTEKQLRHRLWWATFVHDMWISVDTPGGRAINFQDYDVQLPNSQYGVREAVHDRTNHSHFDCLATLTHLLSQIYETYFTIRASKDMSGDLFRSLEFAKPLRSALNECKQRLKVVMPLTGGGEPGASGSVILASCVTEIILFRALLRPIRSGFSTEALFKDSQMSAAAAVLTGSINCAKETVELLETMVSMVGPWTEFWHSWSQGNFAIVSTFLVQLNMMSDTDSRKAEIADLISRWKRAIRIGAGSGGWGSSLMSMALSRLDALLVPASSAKGP</sequence>
<evidence type="ECO:0000313" key="4">
    <source>
        <dbReference type="EMBL" id="KAJ9608215.1"/>
    </source>
</evidence>
<name>A0AA39CHH3_9EURO</name>
<dbReference type="GO" id="GO:0001080">
    <property type="term" value="P:nitrogen catabolite activation of transcription from RNA polymerase II promoter"/>
    <property type="evidence" value="ECO:0007669"/>
    <property type="project" value="TreeGrafter"/>
</dbReference>
<dbReference type="GO" id="GO:0006351">
    <property type="term" value="P:DNA-templated transcription"/>
    <property type="evidence" value="ECO:0007669"/>
    <property type="project" value="InterPro"/>
</dbReference>
<dbReference type="PANTHER" id="PTHR31668:SF4">
    <property type="entry name" value="TRANSCRIPTIONAL ACTIVATOR PROTEIN DAL81"/>
    <property type="match status" value="1"/>
</dbReference>
<evidence type="ECO:0000256" key="2">
    <source>
        <dbReference type="SAM" id="MobiDB-lite"/>
    </source>
</evidence>
<feature type="compositionally biased region" description="Basic and acidic residues" evidence="2">
    <location>
        <begin position="13"/>
        <end position="27"/>
    </location>
</feature>
<feature type="domain" description="Xylanolytic transcriptional activator regulatory" evidence="3">
    <location>
        <begin position="69"/>
        <end position="292"/>
    </location>
</feature>
<keyword evidence="5" id="KW-1185">Reference proteome</keyword>
<dbReference type="GO" id="GO:0005634">
    <property type="term" value="C:nucleus"/>
    <property type="evidence" value="ECO:0007669"/>
    <property type="project" value="TreeGrafter"/>
</dbReference>
<dbReference type="InterPro" id="IPR007219">
    <property type="entry name" value="XnlR_reg_dom"/>
</dbReference>
<organism evidence="4 5">
    <name type="scientific">Cladophialophora chaetospira</name>
    <dbReference type="NCBI Taxonomy" id="386627"/>
    <lineage>
        <taxon>Eukaryota</taxon>
        <taxon>Fungi</taxon>
        <taxon>Dikarya</taxon>
        <taxon>Ascomycota</taxon>
        <taxon>Pezizomycotina</taxon>
        <taxon>Eurotiomycetes</taxon>
        <taxon>Chaetothyriomycetidae</taxon>
        <taxon>Chaetothyriales</taxon>
        <taxon>Herpotrichiellaceae</taxon>
        <taxon>Cladophialophora</taxon>
    </lineage>
</organism>
<dbReference type="Pfam" id="PF04082">
    <property type="entry name" value="Fungal_trans"/>
    <property type="match status" value="1"/>
</dbReference>
<accession>A0AA39CHH3</accession>
<evidence type="ECO:0000256" key="1">
    <source>
        <dbReference type="ARBA" id="ARBA00023242"/>
    </source>
</evidence>
<feature type="region of interest" description="Disordered" evidence="2">
    <location>
        <begin position="1"/>
        <end position="28"/>
    </location>
</feature>
<reference evidence="4" key="1">
    <citation type="submission" date="2022-10" db="EMBL/GenBank/DDBJ databases">
        <title>Culturing micro-colonial fungi from biological soil crusts in the Mojave desert and describing Neophaeococcomyces mojavensis, and introducing the new genera and species Taxawa tesnikishii.</title>
        <authorList>
            <person name="Kurbessoian T."/>
            <person name="Stajich J.E."/>
        </authorList>
    </citation>
    <scope>NUCLEOTIDE SEQUENCE</scope>
    <source>
        <strain evidence="4">TK_41</strain>
    </source>
</reference>
<dbReference type="PANTHER" id="PTHR31668">
    <property type="entry name" value="GLUCOSE TRANSPORT TRANSCRIPTION REGULATOR RGT1-RELATED-RELATED"/>
    <property type="match status" value="1"/>
</dbReference>
<dbReference type="EMBL" id="JAPDRK010000010">
    <property type="protein sequence ID" value="KAJ9608215.1"/>
    <property type="molecule type" value="Genomic_DNA"/>
</dbReference>
<gene>
    <name evidence="4" type="ORF">H2200_007203</name>
</gene>